<proteinExistence type="predicted"/>
<dbReference type="AlphaFoldDB" id="A0A8J3WP29"/>
<dbReference type="PANTHER" id="PTHR30007:SF0">
    <property type="entry name" value="TRANSPOSASE"/>
    <property type="match status" value="1"/>
</dbReference>
<evidence type="ECO:0000256" key="2">
    <source>
        <dbReference type="SAM" id="Phobius"/>
    </source>
</evidence>
<feature type="domain" description="Transposase IS4-like" evidence="3">
    <location>
        <begin position="16"/>
        <end position="186"/>
    </location>
</feature>
<evidence type="ECO:0000259" key="3">
    <source>
        <dbReference type="Pfam" id="PF01609"/>
    </source>
</evidence>
<dbReference type="PANTHER" id="PTHR30007">
    <property type="entry name" value="PHP DOMAIN PROTEIN"/>
    <property type="match status" value="1"/>
</dbReference>
<protein>
    <recommendedName>
        <fullName evidence="3">Transposase IS4-like domain-containing protein</fullName>
    </recommendedName>
</protein>
<reference evidence="4 5" key="1">
    <citation type="submission" date="2021-01" db="EMBL/GenBank/DDBJ databases">
        <title>Whole genome shotgun sequence of Planobispora siamensis NBRC 107568.</title>
        <authorList>
            <person name="Komaki H."/>
            <person name="Tamura T."/>
        </authorList>
    </citation>
    <scope>NUCLEOTIDE SEQUENCE [LARGE SCALE GENOMIC DNA]</scope>
    <source>
        <strain evidence="4 5">NBRC 107568</strain>
    </source>
</reference>
<gene>
    <name evidence="4" type="ORF">Psi01_85690</name>
</gene>
<dbReference type="InterPro" id="IPR002559">
    <property type="entry name" value="Transposase_11"/>
</dbReference>
<name>A0A8J3WP29_9ACTN</name>
<accession>A0A8J3WP29</accession>
<keyword evidence="2" id="KW-1133">Transmembrane helix</keyword>
<keyword evidence="2" id="KW-0472">Membrane</keyword>
<feature type="region of interest" description="Disordered" evidence="1">
    <location>
        <begin position="1"/>
        <end position="24"/>
    </location>
</feature>
<dbReference type="GO" id="GO:0006313">
    <property type="term" value="P:DNA transposition"/>
    <property type="evidence" value="ECO:0007669"/>
    <property type="project" value="InterPro"/>
</dbReference>
<organism evidence="4 5">
    <name type="scientific">Planobispora siamensis</name>
    <dbReference type="NCBI Taxonomy" id="936338"/>
    <lineage>
        <taxon>Bacteria</taxon>
        <taxon>Bacillati</taxon>
        <taxon>Actinomycetota</taxon>
        <taxon>Actinomycetes</taxon>
        <taxon>Streptosporangiales</taxon>
        <taxon>Streptosporangiaceae</taxon>
        <taxon>Planobispora</taxon>
    </lineage>
</organism>
<dbReference type="Proteomes" id="UP000619788">
    <property type="component" value="Unassembled WGS sequence"/>
</dbReference>
<dbReference type="RefSeq" id="WP_204069912.1">
    <property type="nucleotide sequence ID" value="NZ_BOOJ01000116.1"/>
</dbReference>
<evidence type="ECO:0000313" key="4">
    <source>
        <dbReference type="EMBL" id="GIH97939.1"/>
    </source>
</evidence>
<dbReference type="EMBL" id="BOOJ01000116">
    <property type="protein sequence ID" value="GIH97939.1"/>
    <property type="molecule type" value="Genomic_DNA"/>
</dbReference>
<keyword evidence="5" id="KW-1185">Reference proteome</keyword>
<sequence>MKRYKRERTRQGRDPTPSAGIIDSQSVRGTERGGLHGYDGAKKVLGVKRHLLVGTLGLVLGACVSPANAGDRDGAMVLLSRTIERFPRLVHLWADQGYRGERFIGWAREALRVRVQIVVRRDGGMHTTWAPNDAPPREVPRIAVIPRRWVAERTFAWLGRYRRLSRDYEYLITTSESVIYAAMCMLILHRLGASRS</sequence>
<dbReference type="GO" id="GO:0004803">
    <property type="term" value="F:transposase activity"/>
    <property type="evidence" value="ECO:0007669"/>
    <property type="project" value="InterPro"/>
</dbReference>
<dbReference type="Pfam" id="PF01609">
    <property type="entry name" value="DDE_Tnp_1"/>
    <property type="match status" value="1"/>
</dbReference>
<keyword evidence="2" id="KW-0812">Transmembrane</keyword>
<feature type="transmembrane region" description="Helical" evidence="2">
    <location>
        <begin position="170"/>
        <end position="191"/>
    </location>
</feature>
<evidence type="ECO:0000256" key="1">
    <source>
        <dbReference type="SAM" id="MobiDB-lite"/>
    </source>
</evidence>
<evidence type="ECO:0000313" key="5">
    <source>
        <dbReference type="Proteomes" id="UP000619788"/>
    </source>
</evidence>
<dbReference type="GO" id="GO:0003677">
    <property type="term" value="F:DNA binding"/>
    <property type="evidence" value="ECO:0007669"/>
    <property type="project" value="InterPro"/>
</dbReference>
<comment type="caution">
    <text evidence="4">The sequence shown here is derived from an EMBL/GenBank/DDBJ whole genome shotgun (WGS) entry which is preliminary data.</text>
</comment>